<evidence type="ECO:0000313" key="7">
    <source>
        <dbReference type="Proteomes" id="UP000198923"/>
    </source>
</evidence>
<evidence type="ECO:0000256" key="1">
    <source>
        <dbReference type="ARBA" id="ARBA00009986"/>
    </source>
</evidence>
<organism evidence="6 7">
    <name type="scientific">Sinosporangium album</name>
    <dbReference type="NCBI Taxonomy" id="504805"/>
    <lineage>
        <taxon>Bacteria</taxon>
        <taxon>Bacillati</taxon>
        <taxon>Actinomycetota</taxon>
        <taxon>Actinomycetes</taxon>
        <taxon>Streptosporangiales</taxon>
        <taxon>Streptosporangiaceae</taxon>
        <taxon>Sinosporangium</taxon>
    </lineage>
</organism>
<dbReference type="OrthoDB" id="6882680at2"/>
<evidence type="ECO:0000259" key="5">
    <source>
        <dbReference type="Pfam" id="PF00171"/>
    </source>
</evidence>
<dbReference type="STRING" id="504805.SAMN05421505_10178"/>
<evidence type="ECO:0000313" key="6">
    <source>
        <dbReference type="EMBL" id="SDG00617.1"/>
    </source>
</evidence>
<name>A0A1G7QPZ8_9ACTN</name>
<dbReference type="GO" id="GO:0016620">
    <property type="term" value="F:oxidoreductase activity, acting on the aldehyde or oxo group of donors, NAD or NADP as acceptor"/>
    <property type="evidence" value="ECO:0007669"/>
    <property type="project" value="InterPro"/>
</dbReference>
<dbReference type="FunFam" id="3.40.309.10:FF:000001">
    <property type="entry name" value="Mitochondrial aldehyde dehydrogenase 2"/>
    <property type="match status" value="1"/>
</dbReference>
<evidence type="ECO:0000256" key="4">
    <source>
        <dbReference type="RuleBase" id="RU003345"/>
    </source>
</evidence>
<accession>A0A1G7QPZ8</accession>
<evidence type="ECO:0000256" key="3">
    <source>
        <dbReference type="PROSITE-ProRule" id="PRU10007"/>
    </source>
</evidence>
<proteinExistence type="inferred from homology"/>
<dbReference type="InterPro" id="IPR016160">
    <property type="entry name" value="Ald_DH_CS_CYS"/>
</dbReference>
<reference evidence="6 7" key="1">
    <citation type="submission" date="2016-10" db="EMBL/GenBank/DDBJ databases">
        <authorList>
            <person name="de Groot N.N."/>
        </authorList>
    </citation>
    <scope>NUCLEOTIDE SEQUENCE [LARGE SCALE GENOMIC DNA]</scope>
    <source>
        <strain evidence="6 7">CPCC 201354</strain>
    </source>
</reference>
<sequence>MTRRIPPVPHYLNLVDGRWVDGERRPNTNPARPGEVVAEYARAEPADVQAAVDAAGRAQPGWASTPVGRRMEILDRIGTTILGRVEELAVLLSREEGKLLGEARAEVTRAGQTFRYYAHQLLQPQGELYPSTRERVYAEVRRRPLGVVGVITPWNYPWAIPAWKVAPALAYGNAVVLKPAELVTASAGELARIIAGSGLPPGVFNLVMGSGRTVGEELLTSARIDGITFTGGTATGRHVAQQCIAHGNKRFQLEMGGKNPLVVLDDADLSIAVRCALDGSFFSTGQRCTASSRLIVQAGVHDRFVDALTKATQALRVGDPLDEHSRLGPVASADQLTQNLEYVEIGRREGATVVAGGQHTADEGQFMRPTLFVDARNDMRLAREEIFGPVSCVIRVDGFDEAVGVANDTPFGLSSGIITTSLSAAERFKSLSRSGIVTVNLSTAGTELHLPFGGSGASNHGPREQGVYARDFYTVPVTCYTGW</sequence>
<dbReference type="EMBL" id="FNCN01000001">
    <property type="protein sequence ID" value="SDG00617.1"/>
    <property type="molecule type" value="Genomic_DNA"/>
</dbReference>
<dbReference type="PANTHER" id="PTHR11699">
    <property type="entry name" value="ALDEHYDE DEHYDROGENASE-RELATED"/>
    <property type="match status" value="1"/>
</dbReference>
<feature type="domain" description="Aldehyde dehydrogenase" evidence="5">
    <location>
        <begin position="19"/>
        <end position="474"/>
    </location>
</feature>
<dbReference type="Proteomes" id="UP000198923">
    <property type="component" value="Unassembled WGS sequence"/>
</dbReference>
<dbReference type="PROSITE" id="PS00687">
    <property type="entry name" value="ALDEHYDE_DEHYDR_GLU"/>
    <property type="match status" value="1"/>
</dbReference>
<dbReference type="PROSITE" id="PS00070">
    <property type="entry name" value="ALDEHYDE_DEHYDR_CYS"/>
    <property type="match status" value="1"/>
</dbReference>
<dbReference type="Gene3D" id="3.40.309.10">
    <property type="entry name" value="Aldehyde Dehydrogenase, Chain A, domain 2"/>
    <property type="match status" value="1"/>
</dbReference>
<dbReference type="FunFam" id="3.40.605.10:FF:000007">
    <property type="entry name" value="NAD/NADP-dependent betaine aldehyde dehydrogenase"/>
    <property type="match status" value="1"/>
</dbReference>
<keyword evidence="2 4" id="KW-0560">Oxidoreductase</keyword>
<dbReference type="InterPro" id="IPR016162">
    <property type="entry name" value="Ald_DH_N"/>
</dbReference>
<dbReference type="RefSeq" id="WP_093167047.1">
    <property type="nucleotide sequence ID" value="NZ_FNCN01000001.1"/>
</dbReference>
<feature type="active site" evidence="3">
    <location>
        <position position="254"/>
    </location>
</feature>
<gene>
    <name evidence="6" type="ORF">SAMN05421505_10178</name>
</gene>
<comment type="similarity">
    <text evidence="1 4">Belongs to the aldehyde dehydrogenase family.</text>
</comment>
<dbReference type="SUPFAM" id="SSF53720">
    <property type="entry name" value="ALDH-like"/>
    <property type="match status" value="1"/>
</dbReference>
<dbReference type="Pfam" id="PF00171">
    <property type="entry name" value="Aldedh"/>
    <property type="match status" value="1"/>
</dbReference>
<dbReference type="InterPro" id="IPR015590">
    <property type="entry name" value="Aldehyde_DH_dom"/>
</dbReference>
<dbReference type="AlphaFoldDB" id="A0A1G7QPZ8"/>
<dbReference type="InterPro" id="IPR029510">
    <property type="entry name" value="Ald_DH_CS_GLU"/>
</dbReference>
<keyword evidence="7" id="KW-1185">Reference proteome</keyword>
<evidence type="ECO:0000256" key="2">
    <source>
        <dbReference type="ARBA" id="ARBA00023002"/>
    </source>
</evidence>
<dbReference type="Gene3D" id="3.40.605.10">
    <property type="entry name" value="Aldehyde Dehydrogenase, Chain A, domain 1"/>
    <property type="match status" value="1"/>
</dbReference>
<dbReference type="InterPro" id="IPR016163">
    <property type="entry name" value="Ald_DH_C"/>
</dbReference>
<dbReference type="InterPro" id="IPR016161">
    <property type="entry name" value="Ald_DH/histidinol_DH"/>
</dbReference>
<protein>
    <submittedName>
        <fullName evidence="6">Aldehyde dehydrogenase (NAD+)</fullName>
    </submittedName>
</protein>